<dbReference type="STRING" id="573570.F7310_05965"/>
<dbReference type="GO" id="GO:0042256">
    <property type="term" value="P:cytosolic ribosome assembly"/>
    <property type="evidence" value="ECO:0007669"/>
    <property type="project" value="UniProtKB-UniRule"/>
</dbReference>
<dbReference type="InterPro" id="IPR043519">
    <property type="entry name" value="NT_sf"/>
</dbReference>
<sequence length="111" mass="12522">MTTDQRLHIVTEALDDLKGLDIQTIDVEHLTDMMDKVVICTASSTTHAKALSKNLEQELKSNKISILGIEGDNKSDWILVDTGDIVAHIMLEETRNLYALEKLWDIKRTDS</sequence>
<keyword evidence="4" id="KW-1185">Reference proteome</keyword>
<keyword evidence="2" id="KW-0678">Repressor</keyword>
<dbReference type="Gene3D" id="3.30.460.10">
    <property type="entry name" value="Beta Polymerase, domain 2"/>
    <property type="match status" value="1"/>
</dbReference>
<proteinExistence type="inferred from homology"/>
<dbReference type="InterPro" id="IPR004394">
    <property type="entry name" value="Iojap/RsfS/C7orf30"/>
</dbReference>
<dbReference type="GO" id="GO:0043023">
    <property type="term" value="F:ribosomal large subunit binding"/>
    <property type="evidence" value="ECO:0007669"/>
    <property type="project" value="TreeGrafter"/>
</dbReference>
<keyword evidence="2" id="KW-0810">Translation regulation</keyword>
<comment type="similarity">
    <text evidence="1 2">Belongs to the Iojap/RsfS family.</text>
</comment>
<dbReference type="AlphaFoldDB" id="A0A1L4BSW2"/>
<dbReference type="Pfam" id="PF02410">
    <property type="entry name" value="RsfS"/>
    <property type="match status" value="1"/>
</dbReference>
<accession>A0A1L4BSW2</accession>
<dbReference type="PANTHER" id="PTHR21043">
    <property type="entry name" value="IOJAP SUPERFAMILY ORTHOLOG"/>
    <property type="match status" value="1"/>
</dbReference>
<keyword evidence="2" id="KW-0963">Cytoplasm</keyword>
<protein>
    <recommendedName>
        <fullName evidence="2">Ribosomal silencing factor RsfS</fullName>
    </recommendedName>
</protein>
<evidence type="ECO:0000313" key="3">
    <source>
        <dbReference type="EMBL" id="API86928.1"/>
    </source>
</evidence>
<dbReference type="GO" id="GO:0017148">
    <property type="term" value="P:negative regulation of translation"/>
    <property type="evidence" value="ECO:0007669"/>
    <property type="project" value="UniProtKB-UniRule"/>
</dbReference>
<dbReference type="HAMAP" id="MF_01477">
    <property type="entry name" value="Iojap_RsfS"/>
    <property type="match status" value="1"/>
</dbReference>
<dbReference type="OrthoDB" id="9793681at2"/>
<dbReference type="Proteomes" id="UP000184222">
    <property type="component" value="Chromosome"/>
</dbReference>
<dbReference type="SUPFAM" id="SSF81301">
    <property type="entry name" value="Nucleotidyltransferase"/>
    <property type="match status" value="1"/>
</dbReference>
<dbReference type="GO" id="GO:0090071">
    <property type="term" value="P:negative regulation of ribosome biogenesis"/>
    <property type="evidence" value="ECO:0007669"/>
    <property type="project" value="UniProtKB-UniRule"/>
</dbReference>
<dbReference type="KEGG" id="frx:F7310_05965"/>
<dbReference type="RefSeq" id="WP_072712504.1">
    <property type="nucleotide sequence ID" value="NZ_CP016796.1"/>
</dbReference>
<organism evidence="3 4">
    <name type="scientific">Francisella uliginis</name>
    <dbReference type="NCBI Taxonomy" id="573570"/>
    <lineage>
        <taxon>Bacteria</taxon>
        <taxon>Pseudomonadati</taxon>
        <taxon>Pseudomonadota</taxon>
        <taxon>Gammaproteobacteria</taxon>
        <taxon>Thiotrichales</taxon>
        <taxon>Francisellaceae</taxon>
        <taxon>Francisella</taxon>
    </lineage>
</organism>
<evidence type="ECO:0000256" key="1">
    <source>
        <dbReference type="ARBA" id="ARBA00010574"/>
    </source>
</evidence>
<dbReference type="PANTHER" id="PTHR21043:SF0">
    <property type="entry name" value="MITOCHONDRIAL ASSEMBLY OF RIBOSOMAL LARGE SUBUNIT PROTEIN 1"/>
    <property type="match status" value="1"/>
</dbReference>
<comment type="subunit">
    <text evidence="2">Interacts with ribosomal protein uL14 (rplN).</text>
</comment>
<dbReference type="GO" id="GO:0005737">
    <property type="term" value="C:cytoplasm"/>
    <property type="evidence" value="ECO:0007669"/>
    <property type="project" value="UniProtKB-SubCell"/>
</dbReference>
<gene>
    <name evidence="2" type="primary">rsfS</name>
    <name evidence="3" type="ORF">F7310_05965</name>
</gene>
<evidence type="ECO:0000313" key="4">
    <source>
        <dbReference type="Proteomes" id="UP000184222"/>
    </source>
</evidence>
<comment type="subcellular location">
    <subcellularLocation>
        <location evidence="2">Cytoplasm</location>
    </subcellularLocation>
</comment>
<name>A0A1L4BSW2_9GAMM</name>
<dbReference type="EMBL" id="CP016796">
    <property type="protein sequence ID" value="API86928.1"/>
    <property type="molecule type" value="Genomic_DNA"/>
</dbReference>
<comment type="function">
    <text evidence="2">Functions as a ribosomal silencing factor. Interacts with ribosomal protein uL14 (rplN), blocking formation of intersubunit bridge B8. Prevents association of the 30S and 50S ribosomal subunits and the formation of functional ribosomes, thus repressing translation.</text>
</comment>
<dbReference type="NCBIfam" id="TIGR00090">
    <property type="entry name" value="rsfS_iojap_ybeB"/>
    <property type="match status" value="1"/>
</dbReference>
<evidence type="ECO:0000256" key="2">
    <source>
        <dbReference type="HAMAP-Rule" id="MF_01477"/>
    </source>
</evidence>
<reference evidence="3 4" key="1">
    <citation type="journal article" date="2016" name="Appl. Environ. Microbiol.">
        <title>Whole genome relationships among Francisella bacteria of diverse origin define new species and provide specific regions for detection.</title>
        <authorList>
            <person name="Challacombe J.F."/>
            <person name="Petersen J.M."/>
            <person name="Gallegos-Graves V."/>
            <person name="Hodge D."/>
            <person name="Pillai S."/>
            <person name="Kuske C.R."/>
        </authorList>
    </citation>
    <scope>NUCLEOTIDE SEQUENCE [LARGE SCALE GENOMIC DNA]</scope>
    <source>
        <strain evidence="4">TX07-7310</strain>
    </source>
</reference>